<dbReference type="EMBL" id="BAED01000054">
    <property type="protein sequence ID" value="GAB06491.1"/>
    <property type="molecule type" value="Genomic_DNA"/>
</dbReference>
<evidence type="ECO:0000256" key="1">
    <source>
        <dbReference type="ARBA" id="ARBA00004651"/>
    </source>
</evidence>
<gene>
    <name evidence="10" type="ORF">GOAMR_54_00010</name>
</gene>
<dbReference type="InterPro" id="IPR003784">
    <property type="entry name" value="BioY"/>
</dbReference>
<feature type="transmembrane region" description="Helical" evidence="9">
    <location>
        <begin position="131"/>
        <end position="156"/>
    </location>
</feature>
<accession>G7GSB6</accession>
<dbReference type="Pfam" id="PF02632">
    <property type="entry name" value="BioY"/>
    <property type="match status" value="1"/>
</dbReference>
<comment type="similarity">
    <text evidence="2 8">Belongs to the BioY family.</text>
</comment>
<protein>
    <recommendedName>
        <fullName evidence="8">Biotin transporter</fullName>
    </recommendedName>
</protein>
<dbReference type="Proteomes" id="UP000006023">
    <property type="component" value="Unassembled WGS sequence"/>
</dbReference>
<feature type="transmembrane region" description="Helical" evidence="9">
    <location>
        <begin position="103"/>
        <end position="124"/>
    </location>
</feature>
<dbReference type="PIRSF" id="PIRSF016661">
    <property type="entry name" value="BioY"/>
    <property type="match status" value="1"/>
</dbReference>
<comment type="subcellular location">
    <subcellularLocation>
        <location evidence="1 8">Cell membrane</location>
        <topology evidence="1 8">Multi-pass membrane protein</topology>
    </subcellularLocation>
</comment>
<feature type="transmembrane region" description="Helical" evidence="9">
    <location>
        <begin position="74"/>
        <end position="91"/>
    </location>
</feature>
<keyword evidence="4 8" id="KW-1003">Cell membrane</keyword>
<sequence length="209" mass="21557">MGYFETIMDETTRDPARAPFLSVTDLTQAAVFAALIAALGLPGTINLSSGVPITLQSLGVMLAGCVLGPKKGTLAVAIFAVLALVGLPILAGGRNGWTSLTSVTGGFFVGFLPAAFIIGLLTAMMMPKYRWWLGIVFNVIGGLLVIYACGIAGMMIKGMTFDAALSANTSFIAGDIGKAVVAALVAAQVHRGWPGLIKPFGPATLLRKA</sequence>
<organism evidence="10 11">
    <name type="scientific">Gordonia amarae NBRC 15530</name>
    <dbReference type="NCBI Taxonomy" id="1075090"/>
    <lineage>
        <taxon>Bacteria</taxon>
        <taxon>Bacillati</taxon>
        <taxon>Actinomycetota</taxon>
        <taxon>Actinomycetes</taxon>
        <taxon>Mycobacteriales</taxon>
        <taxon>Gordoniaceae</taxon>
        <taxon>Gordonia</taxon>
    </lineage>
</organism>
<dbReference type="AlphaFoldDB" id="G7GSB6"/>
<comment type="caution">
    <text evidence="10">The sequence shown here is derived from an EMBL/GenBank/DDBJ whole genome shotgun (WGS) entry which is preliminary data.</text>
</comment>
<keyword evidence="7 8" id="KW-0472">Membrane</keyword>
<keyword evidence="3 8" id="KW-0813">Transport</keyword>
<keyword evidence="11" id="KW-1185">Reference proteome</keyword>
<dbReference type="GO" id="GO:0015225">
    <property type="term" value="F:biotin transmembrane transporter activity"/>
    <property type="evidence" value="ECO:0007669"/>
    <property type="project" value="UniProtKB-UniRule"/>
</dbReference>
<dbReference type="Gene3D" id="1.10.1760.20">
    <property type="match status" value="1"/>
</dbReference>
<evidence type="ECO:0000256" key="3">
    <source>
        <dbReference type="ARBA" id="ARBA00022448"/>
    </source>
</evidence>
<keyword evidence="6 9" id="KW-1133">Transmembrane helix</keyword>
<evidence type="ECO:0000313" key="11">
    <source>
        <dbReference type="Proteomes" id="UP000006023"/>
    </source>
</evidence>
<feature type="transmembrane region" description="Helical" evidence="9">
    <location>
        <begin position="20"/>
        <end position="41"/>
    </location>
</feature>
<keyword evidence="5 9" id="KW-0812">Transmembrane</keyword>
<evidence type="ECO:0000313" key="10">
    <source>
        <dbReference type="EMBL" id="GAB06491.1"/>
    </source>
</evidence>
<evidence type="ECO:0000256" key="5">
    <source>
        <dbReference type="ARBA" id="ARBA00022692"/>
    </source>
</evidence>
<evidence type="ECO:0000256" key="4">
    <source>
        <dbReference type="ARBA" id="ARBA00022475"/>
    </source>
</evidence>
<proteinExistence type="inferred from homology"/>
<dbReference type="PANTHER" id="PTHR34295:SF4">
    <property type="entry name" value="BIOTIN TRANSPORTER BIOY-RELATED"/>
    <property type="match status" value="1"/>
</dbReference>
<evidence type="ECO:0000256" key="6">
    <source>
        <dbReference type="ARBA" id="ARBA00022989"/>
    </source>
</evidence>
<evidence type="ECO:0000256" key="2">
    <source>
        <dbReference type="ARBA" id="ARBA00010692"/>
    </source>
</evidence>
<evidence type="ECO:0000256" key="7">
    <source>
        <dbReference type="ARBA" id="ARBA00023136"/>
    </source>
</evidence>
<evidence type="ECO:0000256" key="9">
    <source>
        <dbReference type="SAM" id="Phobius"/>
    </source>
</evidence>
<dbReference type="PANTHER" id="PTHR34295">
    <property type="entry name" value="BIOTIN TRANSPORTER BIOY"/>
    <property type="match status" value="1"/>
</dbReference>
<reference evidence="10 11" key="1">
    <citation type="submission" date="2011-11" db="EMBL/GenBank/DDBJ databases">
        <title>Whole genome shotgun sequence of Gordonia amarae NBRC 15530.</title>
        <authorList>
            <person name="Takarada H."/>
            <person name="Hosoyama A."/>
            <person name="Tsuchikane K."/>
            <person name="Katsumata H."/>
            <person name="Yamazaki S."/>
            <person name="Fujita N."/>
        </authorList>
    </citation>
    <scope>NUCLEOTIDE SEQUENCE [LARGE SCALE GENOMIC DNA]</scope>
    <source>
        <strain evidence="10 11">NBRC 15530</strain>
    </source>
</reference>
<dbReference type="eggNOG" id="COG1268">
    <property type="taxonomic scope" value="Bacteria"/>
</dbReference>
<dbReference type="STRING" id="1075090.GOAMR_54_00010"/>
<dbReference type="GO" id="GO:0005886">
    <property type="term" value="C:plasma membrane"/>
    <property type="evidence" value="ECO:0007669"/>
    <property type="project" value="UniProtKB-SubCell"/>
</dbReference>
<name>G7GSB6_9ACTN</name>
<evidence type="ECO:0000256" key="8">
    <source>
        <dbReference type="PIRNR" id="PIRNR016661"/>
    </source>
</evidence>